<organism evidence="2 3">
    <name type="scientific">Salinispira pacifica</name>
    <dbReference type="NCBI Taxonomy" id="1307761"/>
    <lineage>
        <taxon>Bacteria</taxon>
        <taxon>Pseudomonadati</taxon>
        <taxon>Spirochaetota</taxon>
        <taxon>Spirochaetia</taxon>
        <taxon>Spirochaetales</taxon>
        <taxon>Spirochaetaceae</taxon>
        <taxon>Salinispira</taxon>
    </lineage>
</organism>
<feature type="region of interest" description="Disordered" evidence="1">
    <location>
        <begin position="31"/>
        <end position="74"/>
    </location>
</feature>
<evidence type="ECO:0000256" key="1">
    <source>
        <dbReference type="SAM" id="MobiDB-lite"/>
    </source>
</evidence>
<sequence>MKLKNFYGAIVLTVCTAVLVGCGSDREDGGVYVPEHLEQGDTETAPVSSPEMDDETSQEDLATDRPDVPEESLDQETIEQLNNELHAYAEKHGAEWTGPANSSLFVPGIRNEIKLDTGLLDNLSQLSSDALRLIGSISVRYLDIQVVPELPDDLSLQQLSFNKRIEDISSLAGTNVQHLSIPDSNISSIDVLSENQYIETLHIGKTKVDALPNMSGMNSLKVLRLDGTPIRSLENIDTIPNDFELNLFMTPELENIDALLESNIETLYIDSTKNTRIGPSIGTYERFEEWFDKSLETLKTRNSDFELRFNLPTGP</sequence>
<dbReference type="AlphaFoldDB" id="V5WF09"/>
<dbReference type="HOGENOM" id="CLU_882469_0_0_12"/>
<evidence type="ECO:0000313" key="3">
    <source>
        <dbReference type="Proteomes" id="UP000018680"/>
    </source>
</evidence>
<dbReference type="Proteomes" id="UP000018680">
    <property type="component" value="Chromosome"/>
</dbReference>
<reference evidence="2 3" key="1">
    <citation type="journal article" date="2015" name="Stand. Genomic Sci.">
        <title>Complete genome sequence and description of Salinispira pacifica gen. nov., sp. nov., a novel spirochaete isolated form a hypersaline microbial mat.</title>
        <authorList>
            <person name="Ben Hania W."/>
            <person name="Joseph M."/>
            <person name="Schumann P."/>
            <person name="Bunk B."/>
            <person name="Fiebig A."/>
            <person name="Sproer C."/>
            <person name="Klenk H.P."/>
            <person name="Fardeau M.L."/>
            <person name="Spring S."/>
        </authorList>
    </citation>
    <scope>NUCLEOTIDE SEQUENCE [LARGE SCALE GENOMIC DNA]</scope>
    <source>
        <strain evidence="2 3">L21-RPul-D2</strain>
    </source>
</reference>
<dbReference type="EMBL" id="CP006939">
    <property type="protein sequence ID" value="AHC14387.1"/>
    <property type="molecule type" value="Genomic_DNA"/>
</dbReference>
<dbReference type="InterPro" id="IPR032675">
    <property type="entry name" value="LRR_dom_sf"/>
</dbReference>
<dbReference type="SUPFAM" id="SSF52058">
    <property type="entry name" value="L domain-like"/>
    <property type="match status" value="1"/>
</dbReference>
<proteinExistence type="predicted"/>
<protein>
    <submittedName>
        <fullName evidence="2">Uncharacterized protein</fullName>
    </submittedName>
</protein>
<dbReference type="PROSITE" id="PS51257">
    <property type="entry name" value="PROKAR_LIPOPROTEIN"/>
    <property type="match status" value="1"/>
</dbReference>
<dbReference type="RefSeq" id="WP_024267318.1">
    <property type="nucleotide sequence ID" value="NC_023035.1"/>
</dbReference>
<dbReference type="Gene3D" id="3.80.10.10">
    <property type="entry name" value="Ribonuclease Inhibitor"/>
    <property type="match status" value="1"/>
</dbReference>
<accession>V5WF09</accession>
<keyword evidence="3" id="KW-1185">Reference proteome</keyword>
<name>V5WF09_9SPIO</name>
<dbReference type="KEGG" id="slr:L21SP2_0967"/>
<gene>
    <name evidence="2" type="ORF">L21SP2_0967</name>
</gene>
<evidence type="ECO:0000313" key="2">
    <source>
        <dbReference type="EMBL" id="AHC14387.1"/>
    </source>
</evidence>